<keyword evidence="6" id="KW-0812">Transmembrane</keyword>
<evidence type="ECO:0000256" key="3">
    <source>
        <dbReference type="ARBA" id="ARBA00023098"/>
    </source>
</evidence>
<dbReference type="AlphaFoldDB" id="W0RMR8"/>
<reference evidence="9 10" key="1">
    <citation type="journal article" date="2014" name="Genome Announc.">
        <title>Genome Sequence and Methylome of Soil Bacterium Gemmatirosa kalamazoonensis KBS708T, a Member of the Rarely Cultivated Gemmatimonadetes Phylum.</title>
        <authorList>
            <person name="Debruyn J.M."/>
            <person name="Radosevich M."/>
            <person name="Wommack K.E."/>
            <person name="Polson S.W."/>
            <person name="Hauser L.J."/>
            <person name="Fawaz M.N."/>
            <person name="Korlach J."/>
            <person name="Tsai Y.C."/>
        </authorList>
    </citation>
    <scope>NUCLEOTIDE SEQUENCE [LARGE SCALE GENOMIC DNA]</scope>
    <source>
        <strain evidence="9 10">KBS708</strain>
    </source>
</reference>
<gene>
    <name evidence="9" type="ORF">J421_4225</name>
</gene>
<feature type="domain" description="PNPLA" evidence="8">
    <location>
        <begin position="24"/>
        <end position="195"/>
    </location>
</feature>
<evidence type="ECO:0000313" key="9">
    <source>
        <dbReference type="EMBL" id="AHG91762.1"/>
    </source>
</evidence>
<keyword evidence="6" id="KW-1133">Transmembrane helix</keyword>
<dbReference type="InterPro" id="IPR002641">
    <property type="entry name" value="PNPLA_dom"/>
</dbReference>
<dbReference type="Pfam" id="PF13459">
    <property type="entry name" value="Fer4_15"/>
    <property type="match status" value="1"/>
</dbReference>
<dbReference type="KEGG" id="gba:J421_4225"/>
<dbReference type="Gene3D" id="3.30.70.20">
    <property type="match status" value="1"/>
</dbReference>
<evidence type="ECO:0000256" key="5">
    <source>
        <dbReference type="SAM" id="MobiDB-lite"/>
    </source>
</evidence>
<dbReference type="RefSeq" id="WP_025413200.1">
    <property type="nucleotide sequence ID" value="NZ_CP007128.1"/>
</dbReference>
<keyword evidence="6" id="KW-0472">Membrane</keyword>
<dbReference type="Gene3D" id="3.40.1090.10">
    <property type="entry name" value="Cytosolic phospholipase A2 catalytic domain"/>
    <property type="match status" value="2"/>
</dbReference>
<evidence type="ECO:0000313" key="10">
    <source>
        <dbReference type="Proteomes" id="UP000019151"/>
    </source>
</evidence>
<dbReference type="PROSITE" id="PS51635">
    <property type="entry name" value="PNPLA"/>
    <property type="match status" value="1"/>
</dbReference>
<dbReference type="eggNOG" id="COG1752">
    <property type="taxonomic scope" value="Bacteria"/>
</dbReference>
<feature type="short sequence motif" description="DGA/G" evidence="4">
    <location>
        <begin position="182"/>
        <end position="184"/>
    </location>
</feature>
<evidence type="ECO:0000259" key="7">
    <source>
        <dbReference type="PROSITE" id="PS51379"/>
    </source>
</evidence>
<accession>W0RMR8</accession>
<sequence>MSIPPTDTRFAPRIVARPGPRIALVLGGGGLKGFAHIGVLRALRERGIRPVVYAGASIGALLAAAAAGGMSPAEMAWRAERLERRDLFRLNHYQMLLDRIRVSSLYAAEPLRALIDEVVPLGTFDDLPLPVLVNTVDLVRCSQVVWGLRGLSDVSVRDAVYASCALPGFFPPGAVNGRVCVDGGTTDNMPVSIAARPGGIPPVDAVIAIDVGNADLLHDESIGGQGFAQIFMRAASAMMHALQEAPLQHWNGPPMLLVRPKVSHFGWFAFGHTPELIEEGYRSTVEALRNLDELLTAEGGIWPRRPVRVRVDRERCTGCGLCAAMAPRTMGLDGTGKAFALSRELSWSPADGDFVRHCPTAAIEVDDLASRVLPILDDDSDEPVAPDGVVPPPDALRTDGAALVRRR</sequence>
<feature type="short sequence motif" description="GXSXG" evidence="4">
    <location>
        <begin position="55"/>
        <end position="59"/>
    </location>
</feature>
<dbReference type="HOGENOM" id="CLU_047251_4_2_0"/>
<dbReference type="GO" id="GO:0016042">
    <property type="term" value="P:lipid catabolic process"/>
    <property type="evidence" value="ECO:0007669"/>
    <property type="project" value="UniProtKB-UniRule"/>
</dbReference>
<dbReference type="PANTHER" id="PTHR14226">
    <property type="entry name" value="NEUROPATHY TARGET ESTERASE/SWISS CHEESE D.MELANOGASTER"/>
    <property type="match status" value="1"/>
</dbReference>
<name>W0RMR8_9BACT</name>
<proteinExistence type="predicted"/>
<dbReference type="FunCoup" id="W0RMR8">
    <property type="interactions" value="49"/>
</dbReference>
<dbReference type="InterPro" id="IPR050301">
    <property type="entry name" value="NTE"/>
</dbReference>
<dbReference type="STRING" id="861299.J421_4225"/>
<keyword evidence="3 4" id="KW-0443">Lipid metabolism</keyword>
<dbReference type="InterPro" id="IPR017896">
    <property type="entry name" value="4Fe4S_Fe-S-bd"/>
</dbReference>
<dbReference type="GO" id="GO:0016787">
    <property type="term" value="F:hydrolase activity"/>
    <property type="evidence" value="ECO:0007669"/>
    <property type="project" value="UniProtKB-UniRule"/>
</dbReference>
<protein>
    <submittedName>
        <fullName evidence="9">Patatin</fullName>
    </submittedName>
</protein>
<dbReference type="Proteomes" id="UP000019151">
    <property type="component" value="Chromosome"/>
</dbReference>
<feature type="active site" description="Proton acceptor" evidence="4">
    <location>
        <position position="182"/>
    </location>
</feature>
<evidence type="ECO:0000256" key="2">
    <source>
        <dbReference type="ARBA" id="ARBA00022963"/>
    </source>
</evidence>
<keyword evidence="2 4" id="KW-0442">Lipid degradation</keyword>
<dbReference type="InterPro" id="IPR016035">
    <property type="entry name" value="Acyl_Trfase/lysoPLipase"/>
</dbReference>
<dbReference type="PROSITE" id="PS51379">
    <property type="entry name" value="4FE4S_FER_2"/>
    <property type="match status" value="1"/>
</dbReference>
<evidence type="ECO:0000256" key="1">
    <source>
        <dbReference type="ARBA" id="ARBA00022801"/>
    </source>
</evidence>
<dbReference type="SUPFAM" id="SSF54862">
    <property type="entry name" value="4Fe-4S ferredoxins"/>
    <property type="match status" value="1"/>
</dbReference>
<evidence type="ECO:0000259" key="8">
    <source>
        <dbReference type="PROSITE" id="PS51635"/>
    </source>
</evidence>
<feature type="region of interest" description="Disordered" evidence="5">
    <location>
        <begin position="377"/>
        <end position="407"/>
    </location>
</feature>
<evidence type="ECO:0000256" key="6">
    <source>
        <dbReference type="SAM" id="Phobius"/>
    </source>
</evidence>
<keyword evidence="1 4" id="KW-0378">Hydrolase</keyword>
<organism evidence="9 10">
    <name type="scientific">Gemmatirosa kalamazoonensis</name>
    <dbReference type="NCBI Taxonomy" id="861299"/>
    <lineage>
        <taxon>Bacteria</taxon>
        <taxon>Pseudomonadati</taxon>
        <taxon>Gemmatimonadota</taxon>
        <taxon>Gemmatimonadia</taxon>
        <taxon>Gemmatimonadales</taxon>
        <taxon>Gemmatimonadaceae</taxon>
        <taxon>Gemmatirosa</taxon>
    </lineage>
</organism>
<dbReference type="Pfam" id="PF01734">
    <property type="entry name" value="Patatin"/>
    <property type="match status" value="1"/>
</dbReference>
<feature type="domain" description="4Fe-4S ferredoxin-type" evidence="7">
    <location>
        <begin position="307"/>
        <end position="335"/>
    </location>
</feature>
<evidence type="ECO:0000256" key="4">
    <source>
        <dbReference type="PROSITE-ProRule" id="PRU01161"/>
    </source>
</evidence>
<keyword evidence="10" id="KW-1185">Reference proteome</keyword>
<dbReference type="OrthoDB" id="9770965at2"/>
<feature type="transmembrane region" description="Helical" evidence="6">
    <location>
        <begin position="51"/>
        <end position="70"/>
    </location>
</feature>
<dbReference type="EMBL" id="CP007128">
    <property type="protein sequence ID" value="AHG91762.1"/>
    <property type="molecule type" value="Genomic_DNA"/>
</dbReference>
<dbReference type="PANTHER" id="PTHR14226:SF29">
    <property type="entry name" value="NEUROPATHY TARGET ESTERASE SWS"/>
    <property type="match status" value="1"/>
</dbReference>
<feature type="short sequence motif" description="GXGXXG" evidence="4">
    <location>
        <begin position="28"/>
        <end position="33"/>
    </location>
</feature>
<feature type="active site" description="Nucleophile" evidence="4">
    <location>
        <position position="57"/>
    </location>
</feature>
<dbReference type="SUPFAM" id="SSF52151">
    <property type="entry name" value="FabD/lysophospholipase-like"/>
    <property type="match status" value="1"/>
</dbReference>
<dbReference type="InParanoid" id="W0RMR8"/>
<dbReference type="eggNOG" id="COG1141">
    <property type="taxonomic scope" value="Bacteria"/>
</dbReference>